<feature type="compositionally biased region" description="Acidic residues" evidence="1">
    <location>
        <begin position="1"/>
        <end position="22"/>
    </location>
</feature>
<protein>
    <submittedName>
        <fullName evidence="2">Uncharacterized protein</fullName>
    </submittedName>
</protein>
<proteinExistence type="predicted"/>
<sequence>MGEEEEEEEVEGEKDDHEEEEPAANHRYVFMSRVLNKGADWFRSLLTTTTTNTTSRTWYSVVQS</sequence>
<dbReference type="Proteomes" id="UP000324222">
    <property type="component" value="Unassembled WGS sequence"/>
</dbReference>
<name>A0A5B7I792_PORTR</name>
<comment type="caution">
    <text evidence="2">The sequence shown here is derived from an EMBL/GenBank/DDBJ whole genome shotgun (WGS) entry which is preliminary data.</text>
</comment>
<organism evidence="2 3">
    <name type="scientific">Portunus trituberculatus</name>
    <name type="common">Swimming crab</name>
    <name type="synonym">Neptunus trituberculatus</name>
    <dbReference type="NCBI Taxonomy" id="210409"/>
    <lineage>
        <taxon>Eukaryota</taxon>
        <taxon>Metazoa</taxon>
        <taxon>Ecdysozoa</taxon>
        <taxon>Arthropoda</taxon>
        <taxon>Crustacea</taxon>
        <taxon>Multicrustacea</taxon>
        <taxon>Malacostraca</taxon>
        <taxon>Eumalacostraca</taxon>
        <taxon>Eucarida</taxon>
        <taxon>Decapoda</taxon>
        <taxon>Pleocyemata</taxon>
        <taxon>Brachyura</taxon>
        <taxon>Eubrachyura</taxon>
        <taxon>Portunoidea</taxon>
        <taxon>Portunidae</taxon>
        <taxon>Portuninae</taxon>
        <taxon>Portunus</taxon>
    </lineage>
</organism>
<reference evidence="2 3" key="1">
    <citation type="submission" date="2019-05" db="EMBL/GenBank/DDBJ databases">
        <title>Another draft genome of Portunus trituberculatus and its Hox gene families provides insights of decapod evolution.</title>
        <authorList>
            <person name="Jeong J.-H."/>
            <person name="Song I."/>
            <person name="Kim S."/>
            <person name="Choi T."/>
            <person name="Kim D."/>
            <person name="Ryu S."/>
            <person name="Kim W."/>
        </authorList>
    </citation>
    <scope>NUCLEOTIDE SEQUENCE [LARGE SCALE GENOMIC DNA]</scope>
    <source>
        <tissue evidence="2">Muscle</tissue>
    </source>
</reference>
<accession>A0A5B7I792</accession>
<evidence type="ECO:0000313" key="2">
    <source>
        <dbReference type="EMBL" id="MPC80390.1"/>
    </source>
</evidence>
<feature type="region of interest" description="Disordered" evidence="1">
    <location>
        <begin position="1"/>
        <end position="26"/>
    </location>
</feature>
<keyword evidence="3" id="KW-1185">Reference proteome</keyword>
<evidence type="ECO:0000313" key="3">
    <source>
        <dbReference type="Proteomes" id="UP000324222"/>
    </source>
</evidence>
<evidence type="ECO:0000256" key="1">
    <source>
        <dbReference type="SAM" id="MobiDB-lite"/>
    </source>
</evidence>
<gene>
    <name evidence="2" type="ORF">E2C01_074968</name>
</gene>
<dbReference type="EMBL" id="VSRR010053875">
    <property type="protein sequence ID" value="MPC80390.1"/>
    <property type="molecule type" value="Genomic_DNA"/>
</dbReference>
<dbReference type="AlphaFoldDB" id="A0A5B7I792"/>